<reference evidence="19 20" key="1">
    <citation type="journal article" date="2011" name="J. Bacteriol.">
        <title>Genome sequence of the mercury-methylating and pleomorphic Desulfovibrio africanus Strain Walvis Bay.</title>
        <authorList>
            <person name="Brown S.D."/>
            <person name="Wall J.D."/>
            <person name="Kucken A.M."/>
            <person name="Gilmour C.C."/>
            <person name="Podar M."/>
            <person name="Brandt C.C."/>
            <person name="Teshima H."/>
            <person name="Detter J.C."/>
            <person name="Han C.S."/>
            <person name="Land M.L."/>
            <person name="Lucas S."/>
            <person name="Han J."/>
            <person name="Pennacchio L."/>
            <person name="Nolan M."/>
            <person name="Pitluck S."/>
            <person name="Woyke T."/>
            <person name="Goodwin L."/>
            <person name="Palumbo A.V."/>
            <person name="Elias D.A."/>
        </authorList>
    </citation>
    <scope>NUCLEOTIDE SEQUENCE [LARGE SCALE GENOMIC DNA]</scope>
    <source>
        <strain evidence="19 20">Walvis Bay</strain>
    </source>
</reference>
<dbReference type="InterPro" id="IPR003661">
    <property type="entry name" value="HisK_dim/P_dom"/>
</dbReference>
<comment type="subcellular location">
    <subcellularLocation>
        <location evidence="2">Membrane</location>
    </subcellularLocation>
</comment>
<evidence type="ECO:0000313" key="20">
    <source>
        <dbReference type="Proteomes" id="UP000007844"/>
    </source>
</evidence>
<evidence type="ECO:0000259" key="18">
    <source>
        <dbReference type="PROSITE" id="PS50113"/>
    </source>
</evidence>
<keyword evidence="7 19" id="KW-0418">Kinase</keyword>
<dbReference type="InterPro" id="IPR000014">
    <property type="entry name" value="PAS"/>
</dbReference>
<dbReference type="STRING" id="690850.Desaf_1310"/>
<dbReference type="PROSITE" id="PS50110">
    <property type="entry name" value="RESPONSE_REGULATORY"/>
    <property type="match status" value="1"/>
</dbReference>
<dbReference type="Pfam" id="PF08448">
    <property type="entry name" value="PAS_4"/>
    <property type="match status" value="2"/>
</dbReference>
<dbReference type="Gene3D" id="1.10.287.130">
    <property type="match status" value="1"/>
</dbReference>
<dbReference type="PROSITE" id="PS50109">
    <property type="entry name" value="HIS_KIN"/>
    <property type="match status" value="1"/>
</dbReference>
<evidence type="ECO:0000259" key="16">
    <source>
        <dbReference type="PROSITE" id="PS50110"/>
    </source>
</evidence>
<evidence type="ECO:0000256" key="4">
    <source>
        <dbReference type="ARBA" id="ARBA00022553"/>
    </source>
</evidence>
<dbReference type="SUPFAM" id="SSF52172">
    <property type="entry name" value="CheY-like"/>
    <property type="match status" value="1"/>
</dbReference>
<evidence type="ECO:0000256" key="7">
    <source>
        <dbReference type="ARBA" id="ARBA00022777"/>
    </source>
</evidence>
<dbReference type="EC" id="2.7.13.3" evidence="3"/>
<dbReference type="NCBIfam" id="TIGR00229">
    <property type="entry name" value="sensory_box"/>
    <property type="match status" value="3"/>
</dbReference>
<dbReference type="PANTHER" id="PTHR45339:SF1">
    <property type="entry name" value="HYBRID SIGNAL TRANSDUCTION HISTIDINE KINASE J"/>
    <property type="match status" value="1"/>
</dbReference>
<dbReference type="InterPro" id="IPR001789">
    <property type="entry name" value="Sig_transdc_resp-reg_receiver"/>
</dbReference>
<feature type="transmembrane region" description="Helical" evidence="14">
    <location>
        <begin position="55"/>
        <end position="76"/>
    </location>
</feature>
<dbReference type="InterPro" id="IPR036097">
    <property type="entry name" value="HisK_dim/P_sf"/>
</dbReference>
<feature type="domain" description="PAS" evidence="17">
    <location>
        <begin position="540"/>
        <end position="613"/>
    </location>
</feature>
<dbReference type="EMBL" id="CP003221">
    <property type="protein sequence ID" value="EGJ49649.1"/>
    <property type="molecule type" value="Genomic_DNA"/>
</dbReference>
<sequence>MSMNIKSLNVIGQKKSSTEGRRFVRKLALLPIWTIFVLLVAMVVRNSTSINESPYLALAGNALFMTSIGYAVAFFCARSYLVHGLESALVLGCGLVALGSCSFLSGIGKPLGLGVNFTVTAQNAGTFLFSACCAASSRLSTREALHVAEQVGKPFRLACFYLIAFWAGILIMAAEQMGLTPAFFIQGQGATPLRQLILMVSLVLLAFATANLLHLFQRRKSSFAWWFMLGLITMMAGTLAFSINLGVGSPLGWVGRAANYLGCLYLLAAVVAAYRQADRFGQTVEDSIRSFFQSGTGYRLLVENSPDIICRFDRKLLCTYINPAVEAMTGAPADTFIGDYLQFPSFEEDSGKILAAAVRGAFDKKAEQSAEVVFRTPLGLKLCQCRLIPERDADGRVTSVLGILRDITQAREQEERYRVVFEQAAVGLNRIDLDGRFTEANGKFCEITGYDRHELIGRSFTHVVHADDISENIDLFRSLMAGKIDEFAAEKQVVRKDGTTVWVNVTISLERNALGRLVGTIGVMEDITARKRTEQELYRREQEFRALSENSPDIIVRIGKDLKRSYVNPAIGRLHGMSPDHYLGMHVREPARPDREEFRRAYEELLKQVLASGREESHEYSLTTINGLRHFHCRLTPEFAPSGEVVSVLSISRDVTAYKELEQELRRARNEAEVANHAKSEFLAAMSHEIRTPMNGIIGMTDLALMGGCDSKASSYLGFIKESAHSLLELINDILDLSKVESGRMELEKKAFDLRKSLESLLQPLRLSAQRKGVELSWYVGPEVPELLMGDDLRLRQVFTNLVGNALKFTSWGSITIAIGVAEAADSRKTPEPGASQEEISLQATVSDTGIGIPPDKLQHVFESFATLGHDKEYGGTGLGLAITKKLVEIMGGTIWAESQPGQGSVFGFTVRLARASEAEPACSEQAAGQSGLMTVPLRILVAEDNEINQLVMRDWLDEMGHMVICVPNGRKAIDLLSQGRFDLVFMDAQMPEMDGIEATRIIRRSPPQGVDPAIPIVALTAYALKGDRERFLAAGMDDYLSKPLDFEELHRILAEFSWKMAAKSG</sequence>
<dbReference type="InterPro" id="IPR000700">
    <property type="entry name" value="PAS-assoc_C"/>
</dbReference>
<evidence type="ECO:0000256" key="13">
    <source>
        <dbReference type="SAM" id="Coils"/>
    </source>
</evidence>
<evidence type="ECO:0000256" key="1">
    <source>
        <dbReference type="ARBA" id="ARBA00000085"/>
    </source>
</evidence>
<feature type="domain" description="PAS" evidence="17">
    <location>
        <begin position="413"/>
        <end position="483"/>
    </location>
</feature>
<evidence type="ECO:0000259" key="17">
    <source>
        <dbReference type="PROSITE" id="PS50112"/>
    </source>
</evidence>
<dbReference type="Gene3D" id="3.40.50.2300">
    <property type="match status" value="1"/>
</dbReference>
<dbReference type="PRINTS" id="PR00344">
    <property type="entry name" value="BCTRLSENSOR"/>
</dbReference>
<dbReference type="InterPro" id="IPR011006">
    <property type="entry name" value="CheY-like_superfamily"/>
</dbReference>
<feature type="domain" description="PAC" evidence="18">
    <location>
        <begin position="368"/>
        <end position="419"/>
    </location>
</feature>
<evidence type="ECO:0000256" key="11">
    <source>
        <dbReference type="ARBA" id="ARBA00023306"/>
    </source>
</evidence>
<dbReference type="SUPFAM" id="SSF47384">
    <property type="entry name" value="Homodimeric domain of signal transducing histidine kinase"/>
    <property type="match status" value="1"/>
</dbReference>
<dbReference type="Gene3D" id="3.30.450.20">
    <property type="entry name" value="PAS domain"/>
    <property type="match status" value="3"/>
</dbReference>
<keyword evidence="5" id="KW-0808">Transferase</keyword>
<dbReference type="GO" id="GO:0016020">
    <property type="term" value="C:membrane"/>
    <property type="evidence" value="ECO:0007669"/>
    <property type="project" value="UniProtKB-SubCell"/>
</dbReference>
<dbReference type="InterPro" id="IPR013656">
    <property type="entry name" value="PAS_4"/>
</dbReference>
<dbReference type="InterPro" id="IPR013767">
    <property type="entry name" value="PAS_fold"/>
</dbReference>
<feature type="transmembrane region" description="Helical" evidence="14">
    <location>
        <begin position="194"/>
        <end position="216"/>
    </location>
</feature>
<dbReference type="FunFam" id="1.10.287.130:FF:000038">
    <property type="entry name" value="Sensory transduction histidine kinase"/>
    <property type="match status" value="1"/>
</dbReference>
<feature type="transmembrane region" description="Helical" evidence="14">
    <location>
        <begin position="155"/>
        <end position="174"/>
    </location>
</feature>
<dbReference type="AlphaFoldDB" id="F3YZ04"/>
<dbReference type="InterPro" id="IPR004358">
    <property type="entry name" value="Sig_transdc_His_kin-like_C"/>
</dbReference>
<evidence type="ECO:0000313" key="19">
    <source>
        <dbReference type="EMBL" id="EGJ49649.1"/>
    </source>
</evidence>
<keyword evidence="20" id="KW-1185">Reference proteome</keyword>
<evidence type="ECO:0000256" key="12">
    <source>
        <dbReference type="PROSITE-ProRule" id="PRU00169"/>
    </source>
</evidence>
<feature type="modified residue" description="4-aspartylphosphate" evidence="12">
    <location>
        <position position="988"/>
    </location>
</feature>
<dbReference type="SMART" id="SM00091">
    <property type="entry name" value="PAS"/>
    <property type="match status" value="3"/>
</dbReference>
<accession>F3YZ04</accession>
<feature type="transmembrane region" description="Helical" evidence="14">
    <location>
        <begin position="23"/>
        <end position="43"/>
    </location>
</feature>
<dbReference type="PROSITE" id="PS50112">
    <property type="entry name" value="PAS"/>
    <property type="match status" value="3"/>
</dbReference>
<dbReference type="SMART" id="SM00448">
    <property type="entry name" value="REC"/>
    <property type="match status" value="1"/>
</dbReference>
<dbReference type="KEGG" id="daf:Desaf_1310"/>
<feature type="transmembrane region" description="Helical" evidence="14">
    <location>
        <begin position="88"/>
        <end position="107"/>
    </location>
</feature>
<feature type="domain" description="Histidine kinase" evidence="15">
    <location>
        <begin position="685"/>
        <end position="915"/>
    </location>
</feature>
<dbReference type="GO" id="GO:0000155">
    <property type="term" value="F:phosphorelay sensor kinase activity"/>
    <property type="evidence" value="ECO:0007669"/>
    <property type="project" value="InterPro"/>
</dbReference>
<dbReference type="Pfam" id="PF02518">
    <property type="entry name" value="HATPase_c"/>
    <property type="match status" value="1"/>
</dbReference>
<dbReference type="CDD" id="cd16922">
    <property type="entry name" value="HATPase_EvgS-ArcB-TorS-like"/>
    <property type="match status" value="1"/>
</dbReference>
<dbReference type="PANTHER" id="PTHR45339">
    <property type="entry name" value="HYBRID SIGNAL TRANSDUCTION HISTIDINE KINASE J"/>
    <property type="match status" value="1"/>
</dbReference>
<dbReference type="Pfam" id="PF00989">
    <property type="entry name" value="PAS"/>
    <property type="match status" value="1"/>
</dbReference>
<dbReference type="GO" id="GO:0005524">
    <property type="term" value="F:ATP binding"/>
    <property type="evidence" value="ECO:0007669"/>
    <property type="project" value="UniProtKB-KW"/>
</dbReference>
<dbReference type="SUPFAM" id="SSF55874">
    <property type="entry name" value="ATPase domain of HSP90 chaperone/DNA topoisomerase II/histidine kinase"/>
    <property type="match status" value="1"/>
</dbReference>
<evidence type="ECO:0000256" key="5">
    <source>
        <dbReference type="ARBA" id="ARBA00022679"/>
    </source>
</evidence>
<feature type="transmembrane region" description="Helical" evidence="14">
    <location>
        <begin position="223"/>
        <end position="245"/>
    </location>
</feature>
<keyword evidence="10 14" id="KW-0472">Membrane</keyword>
<evidence type="ECO:0000259" key="15">
    <source>
        <dbReference type="PROSITE" id="PS50109"/>
    </source>
</evidence>
<dbReference type="SMART" id="SM00387">
    <property type="entry name" value="HATPase_c"/>
    <property type="match status" value="1"/>
</dbReference>
<feature type="coiled-coil region" evidence="13">
    <location>
        <begin position="651"/>
        <end position="678"/>
    </location>
</feature>
<dbReference type="Gene3D" id="3.30.565.10">
    <property type="entry name" value="Histidine kinase-like ATPase, C-terminal domain"/>
    <property type="match status" value="1"/>
</dbReference>
<keyword evidence="13" id="KW-0175">Coiled coil</keyword>
<dbReference type="SMART" id="SM00086">
    <property type="entry name" value="PAC"/>
    <property type="match status" value="3"/>
</dbReference>
<dbReference type="HOGENOM" id="CLU_288322_0_0_7"/>
<keyword evidence="14" id="KW-1133">Transmembrane helix</keyword>
<dbReference type="FunFam" id="3.30.565.10:FF:000010">
    <property type="entry name" value="Sensor histidine kinase RcsC"/>
    <property type="match status" value="1"/>
</dbReference>
<evidence type="ECO:0000256" key="3">
    <source>
        <dbReference type="ARBA" id="ARBA00012438"/>
    </source>
</evidence>
<dbReference type="InterPro" id="IPR036890">
    <property type="entry name" value="HATPase_C_sf"/>
</dbReference>
<dbReference type="Pfam" id="PF17159">
    <property type="entry name" value="MASE3"/>
    <property type="match status" value="1"/>
</dbReference>
<dbReference type="Pfam" id="PF00072">
    <property type="entry name" value="Response_reg"/>
    <property type="match status" value="1"/>
</dbReference>
<comment type="catalytic activity">
    <reaction evidence="1">
        <text>ATP + protein L-histidine = ADP + protein N-phospho-L-histidine.</text>
        <dbReference type="EC" id="2.7.13.3"/>
    </reaction>
</comment>
<evidence type="ECO:0000256" key="10">
    <source>
        <dbReference type="ARBA" id="ARBA00023136"/>
    </source>
</evidence>
<dbReference type="InterPro" id="IPR035965">
    <property type="entry name" value="PAS-like_dom_sf"/>
</dbReference>
<dbReference type="InterPro" id="IPR033425">
    <property type="entry name" value="MASE3"/>
</dbReference>
<dbReference type="PROSITE" id="PS50113">
    <property type="entry name" value="PAC"/>
    <property type="match status" value="3"/>
</dbReference>
<gene>
    <name evidence="19" type="ORF">Desaf_1310</name>
</gene>
<dbReference type="GO" id="GO:0006355">
    <property type="term" value="P:regulation of DNA-templated transcription"/>
    <property type="evidence" value="ECO:0007669"/>
    <property type="project" value="InterPro"/>
</dbReference>
<dbReference type="InterPro" id="IPR005467">
    <property type="entry name" value="His_kinase_dom"/>
</dbReference>
<feature type="domain" description="PAS" evidence="17">
    <location>
        <begin position="294"/>
        <end position="365"/>
    </location>
</feature>
<dbReference type="eggNOG" id="COG5002">
    <property type="taxonomic scope" value="Bacteria"/>
</dbReference>
<protein>
    <recommendedName>
        <fullName evidence="3">histidine kinase</fullName>
        <ecNumber evidence="3">2.7.13.3</ecNumber>
    </recommendedName>
</protein>
<keyword evidence="9" id="KW-0902">Two-component regulatory system</keyword>
<dbReference type="Pfam" id="PF00512">
    <property type="entry name" value="HisKA"/>
    <property type="match status" value="1"/>
</dbReference>
<feature type="transmembrane region" description="Helical" evidence="14">
    <location>
        <begin position="113"/>
        <end position="134"/>
    </location>
</feature>
<dbReference type="CDD" id="cd00130">
    <property type="entry name" value="PAS"/>
    <property type="match status" value="3"/>
</dbReference>
<dbReference type="InterPro" id="IPR001610">
    <property type="entry name" value="PAC"/>
</dbReference>
<dbReference type="SMART" id="SM00388">
    <property type="entry name" value="HisKA"/>
    <property type="match status" value="1"/>
</dbReference>
<dbReference type="CDD" id="cd17546">
    <property type="entry name" value="REC_hyHK_CKI1_RcsC-like"/>
    <property type="match status" value="1"/>
</dbReference>
<evidence type="ECO:0000256" key="14">
    <source>
        <dbReference type="SAM" id="Phobius"/>
    </source>
</evidence>
<evidence type="ECO:0000256" key="8">
    <source>
        <dbReference type="ARBA" id="ARBA00022840"/>
    </source>
</evidence>
<keyword evidence="14" id="KW-0812">Transmembrane</keyword>
<feature type="domain" description="Response regulatory" evidence="16">
    <location>
        <begin position="939"/>
        <end position="1058"/>
    </location>
</feature>
<dbReference type="CDD" id="cd00082">
    <property type="entry name" value="HisKA"/>
    <property type="match status" value="1"/>
</dbReference>
<evidence type="ECO:0000256" key="2">
    <source>
        <dbReference type="ARBA" id="ARBA00004370"/>
    </source>
</evidence>
<evidence type="ECO:0000256" key="6">
    <source>
        <dbReference type="ARBA" id="ARBA00022741"/>
    </source>
</evidence>
<feature type="domain" description="PAC" evidence="18">
    <location>
        <begin position="616"/>
        <end position="667"/>
    </location>
</feature>
<dbReference type="InterPro" id="IPR003594">
    <property type="entry name" value="HATPase_dom"/>
</dbReference>
<feature type="domain" description="PAC" evidence="18">
    <location>
        <begin position="487"/>
        <end position="539"/>
    </location>
</feature>
<keyword evidence="8" id="KW-0067">ATP-binding</keyword>
<evidence type="ECO:0000256" key="9">
    <source>
        <dbReference type="ARBA" id="ARBA00023012"/>
    </source>
</evidence>
<keyword evidence="11" id="KW-0131">Cell cycle</keyword>
<organism evidence="19 20">
    <name type="scientific">Desulfocurvibacter africanus subsp. africanus str. Walvis Bay</name>
    <dbReference type="NCBI Taxonomy" id="690850"/>
    <lineage>
        <taxon>Bacteria</taxon>
        <taxon>Pseudomonadati</taxon>
        <taxon>Thermodesulfobacteriota</taxon>
        <taxon>Desulfovibrionia</taxon>
        <taxon>Desulfovibrionales</taxon>
        <taxon>Desulfovibrionaceae</taxon>
        <taxon>Desulfocurvibacter</taxon>
    </lineage>
</organism>
<keyword evidence="4 12" id="KW-0597">Phosphoprotein</keyword>
<name>F3YZ04_DESAF</name>
<keyword evidence="6" id="KW-0547">Nucleotide-binding</keyword>
<proteinExistence type="predicted"/>
<dbReference type="SUPFAM" id="SSF55785">
    <property type="entry name" value="PYP-like sensor domain (PAS domain)"/>
    <property type="match status" value="3"/>
</dbReference>
<dbReference type="Proteomes" id="UP000007844">
    <property type="component" value="Chromosome"/>
</dbReference>